<proteinExistence type="predicted"/>
<sequence length="276" mass="31700">MKAESNAGDLTPNPRIMRYLEKSALLRNDLLPVDTMNSALIPTEELPYLPHPKKRKLIDYRGKRRVSYQLRFLYDALVTWTVEREGYCTSFVTLHFSREYERRLKQRKKGPAGAFSDSLQKSLKALVHDASFFLVVEQGFSENKRLHAHVVISYHPEDREALMVVMRHYSDNTKIQDDFELMLKPKSGSFVASAIELDDEHGLNAYEKKKGGRGGYSMKLPVNIGAADYISKQVLSNRVRFKGSPIYAPQDLRRRAADLYADAYEQQQLLKAQGRI</sequence>
<organism evidence="1 2">
    <name type="scientific">Marinobacterium mangrovicola</name>
    <dbReference type="NCBI Taxonomy" id="1476959"/>
    <lineage>
        <taxon>Bacteria</taxon>
        <taxon>Pseudomonadati</taxon>
        <taxon>Pseudomonadota</taxon>
        <taxon>Gammaproteobacteria</taxon>
        <taxon>Oceanospirillales</taxon>
        <taxon>Oceanospirillaceae</taxon>
        <taxon>Marinobacterium</taxon>
    </lineage>
</organism>
<keyword evidence="2" id="KW-1185">Reference proteome</keyword>
<dbReference type="Proteomes" id="UP000294546">
    <property type="component" value="Unassembled WGS sequence"/>
</dbReference>
<reference evidence="1 2" key="1">
    <citation type="submission" date="2019-03" db="EMBL/GenBank/DDBJ databases">
        <title>Genomic Encyclopedia of Archaeal and Bacterial Type Strains, Phase II (KMG-II): from individual species to whole genera.</title>
        <authorList>
            <person name="Goeker M."/>
        </authorList>
    </citation>
    <scope>NUCLEOTIDE SEQUENCE [LARGE SCALE GENOMIC DNA]</scope>
    <source>
        <strain evidence="1 2">DSM 27697</strain>
    </source>
</reference>
<evidence type="ECO:0000313" key="1">
    <source>
        <dbReference type="EMBL" id="TCK05868.1"/>
    </source>
</evidence>
<dbReference type="RefSeq" id="WP_132293436.1">
    <property type="nucleotide sequence ID" value="NZ_SMFU01000009.1"/>
</dbReference>
<accession>A0A4R1GDE8</accession>
<dbReference type="EMBL" id="SMFU01000009">
    <property type="protein sequence ID" value="TCK05868.1"/>
    <property type="molecule type" value="Genomic_DNA"/>
</dbReference>
<comment type="caution">
    <text evidence="1">The sequence shown here is derived from an EMBL/GenBank/DDBJ whole genome shotgun (WGS) entry which is preliminary data.</text>
</comment>
<evidence type="ECO:0000313" key="2">
    <source>
        <dbReference type="Proteomes" id="UP000294546"/>
    </source>
</evidence>
<dbReference type="AlphaFoldDB" id="A0A4R1GDE8"/>
<name>A0A4R1GDE8_9GAMM</name>
<protein>
    <submittedName>
        <fullName evidence="1">Uncharacterized protein</fullName>
    </submittedName>
</protein>
<gene>
    <name evidence="1" type="ORF">CLV83_2808</name>
</gene>